<sequence length="440" mass="48492">MSESLKGAIEEDLNDIRETIYVGIVGFTVLIWDHVITFDDEVELIWQGKKGLREFLSSSIRTWFIPVANVPENRYLTPLGFIVNLVAYSLRAWPKFPCQSMRHALTPFRCNHFVRYEGAMTVVGIQIVGLMMLIRVRAMYNKKNIVVAIVALLFAVWTAVNAWLLASAGAVNHSSLANSCSMVFNPNPKMMASASAWLPLLYDTVVFLLTLKATVPSVKNKQTGHVFRTLLANGLLYYSVICTVNLVLTIMIIQAPEGLKNISAQLELLLTVAMMSRITLNLRKQALYGPSPSNTRDEIVIYPLSFARSPTYSNTSIGSFRARPGSSLSIDPPLYHSRVGSSASANATRPTSFGIHDIRRDSPVRPRLSTIFSATSTPYARSSIDDSTSVSGHCDRGEREAHEMMSQEARLGGRDIEAQQSTAIGDTGGVKVAHSDTEDT</sequence>
<dbReference type="Proteomes" id="UP000790709">
    <property type="component" value="Unassembled WGS sequence"/>
</dbReference>
<comment type="caution">
    <text evidence="1">The sequence shown here is derived from an EMBL/GenBank/DDBJ whole genome shotgun (WGS) entry which is preliminary data.</text>
</comment>
<keyword evidence="2" id="KW-1185">Reference proteome</keyword>
<protein>
    <submittedName>
        <fullName evidence="1">Uncharacterized protein</fullName>
    </submittedName>
</protein>
<gene>
    <name evidence="1" type="ORF">BV22DRAFT_1122838</name>
</gene>
<organism evidence="1 2">
    <name type="scientific">Leucogyrophana mollusca</name>
    <dbReference type="NCBI Taxonomy" id="85980"/>
    <lineage>
        <taxon>Eukaryota</taxon>
        <taxon>Fungi</taxon>
        <taxon>Dikarya</taxon>
        <taxon>Basidiomycota</taxon>
        <taxon>Agaricomycotina</taxon>
        <taxon>Agaricomycetes</taxon>
        <taxon>Agaricomycetidae</taxon>
        <taxon>Boletales</taxon>
        <taxon>Boletales incertae sedis</taxon>
        <taxon>Leucogyrophana</taxon>
    </lineage>
</organism>
<evidence type="ECO:0000313" key="1">
    <source>
        <dbReference type="EMBL" id="KAH7920296.1"/>
    </source>
</evidence>
<reference evidence="1" key="1">
    <citation type="journal article" date="2021" name="New Phytol.">
        <title>Evolutionary innovations through gain and loss of genes in the ectomycorrhizal Boletales.</title>
        <authorList>
            <person name="Wu G."/>
            <person name="Miyauchi S."/>
            <person name="Morin E."/>
            <person name="Kuo A."/>
            <person name="Drula E."/>
            <person name="Varga T."/>
            <person name="Kohler A."/>
            <person name="Feng B."/>
            <person name="Cao Y."/>
            <person name="Lipzen A."/>
            <person name="Daum C."/>
            <person name="Hundley H."/>
            <person name="Pangilinan J."/>
            <person name="Johnson J."/>
            <person name="Barry K."/>
            <person name="LaButti K."/>
            <person name="Ng V."/>
            <person name="Ahrendt S."/>
            <person name="Min B."/>
            <person name="Choi I.G."/>
            <person name="Park H."/>
            <person name="Plett J.M."/>
            <person name="Magnuson J."/>
            <person name="Spatafora J.W."/>
            <person name="Nagy L.G."/>
            <person name="Henrissat B."/>
            <person name="Grigoriev I.V."/>
            <person name="Yang Z.L."/>
            <person name="Xu J."/>
            <person name="Martin F.M."/>
        </authorList>
    </citation>
    <scope>NUCLEOTIDE SEQUENCE</scope>
    <source>
        <strain evidence="1">KUC20120723A-06</strain>
    </source>
</reference>
<dbReference type="EMBL" id="MU266590">
    <property type="protein sequence ID" value="KAH7920296.1"/>
    <property type="molecule type" value="Genomic_DNA"/>
</dbReference>
<proteinExistence type="predicted"/>
<accession>A0ACB8B4Z7</accession>
<evidence type="ECO:0000313" key="2">
    <source>
        <dbReference type="Proteomes" id="UP000790709"/>
    </source>
</evidence>
<name>A0ACB8B4Z7_9AGAM</name>